<dbReference type="AlphaFoldDB" id="A0A8D2MKL5"/>
<dbReference type="Proteomes" id="UP000694413">
    <property type="component" value="Unassembled WGS sequence"/>
</dbReference>
<keyword evidence="2" id="KW-1185">Reference proteome</keyword>
<name>A0A8D2MKL5_ZONAL</name>
<reference evidence="1" key="1">
    <citation type="submission" date="2025-08" db="UniProtKB">
        <authorList>
            <consortium name="Ensembl"/>
        </authorList>
    </citation>
    <scope>IDENTIFICATION</scope>
</reference>
<evidence type="ECO:0000313" key="2">
    <source>
        <dbReference type="Proteomes" id="UP000694413"/>
    </source>
</evidence>
<organism evidence="1 2">
    <name type="scientific">Zonotrichia albicollis</name>
    <name type="common">White-throated sparrow</name>
    <name type="synonym">Fringilla albicollis</name>
    <dbReference type="NCBI Taxonomy" id="44394"/>
    <lineage>
        <taxon>Eukaryota</taxon>
        <taxon>Metazoa</taxon>
        <taxon>Chordata</taxon>
        <taxon>Craniata</taxon>
        <taxon>Vertebrata</taxon>
        <taxon>Euteleostomi</taxon>
        <taxon>Archelosauria</taxon>
        <taxon>Archosauria</taxon>
        <taxon>Dinosauria</taxon>
        <taxon>Saurischia</taxon>
        <taxon>Theropoda</taxon>
        <taxon>Coelurosauria</taxon>
        <taxon>Aves</taxon>
        <taxon>Neognathae</taxon>
        <taxon>Neoaves</taxon>
        <taxon>Telluraves</taxon>
        <taxon>Australaves</taxon>
        <taxon>Passeriformes</taxon>
        <taxon>Passerellidae</taxon>
        <taxon>Zonotrichia</taxon>
    </lineage>
</organism>
<accession>A0A8D2MKL5</accession>
<dbReference type="Ensembl" id="ENSZALT00000011388.1">
    <property type="protein sequence ID" value="ENSZALP00000008056.1"/>
    <property type="gene ID" value="ENSZALG00000007067.1"/>
</dbReference>
<proteinExistence type="predicted"/>
<evidence type="ECO:0000313" key="1">
    <source>
        <dbReference type="Ensembl" id="ENSZALP00000008056.1"/>
    </source>
</evidence>
<reference evidence="1" key="2">
    <citation type="submission" date="2025-09" db="UniProtKB">
        <authorList>
            <consortium name="Ensembl"/>
        </authorList>
    </citation>
    <scope>IDENTIFICATION</scope>
</reference>
<sequence length="120" mass="13603">MQLAPCSTADFSGLYKSEQKIRILDWVNSFMSSGIQHFVQEVFLLLSQWNPGTAVHEGKVVTEQELTSLLQPLLTQNSRNLVLFLQDRVCPPRLRGISNLEIRPETDGFRNQVVCKEIGT</sequence>
<protein>
    <submittedName>
        <fullName evidence="1">Uncharacterized protein</fullName>
    </submittedName>
</protein>